<sequence length="257" mass="30613">MKLLQNPMHLNGVNMYYIIIREQKNTDIPRVSELVRNAYNSNILNAFYVALFNEATFQITILFSAILFIFFHVKLIYCIFTLPLVLLLMYIIIFGAMTMKSAQLMYEKKPLKAWVAEAYEPYFFTKDPNNCWYKIIKEEEIENIDIKPDGRKRIIGTVAVMRHLHQPDWAWMFRLAVDKRYRRKGVALNLTKVVQEWCKNNKFNHVDLAMTECQEGARQLFDKAGFEIKQLYHKKLFTRAYMMQMYLLTCEVRPTFN</sequence>
<dbReference type="SUPFAM" id="SSF55729">
    <property type="entry name" value="Acyl-CoA N-acyltransferases (Nat)"/>
    <property type="match status" value="1"/>
</dbReference>
<dbReference type="InterPro" id="IPR050769">
    <property type="entry name" value="NAT_camello-type"/>
</dbReference>
<dbReference type="InterPro" id="IPR016181">
    <property type="entry name" value="Acyl_CoA_acyltransferase"/>
</dbReference>
<accession>A0A6J2XCZ4</accession>
<dbReference type="RefSeq" id="XP_030749117.1">
    <property type="nucleotide sequence ID" value="XM_030893257.1"/>
</dbReference>
<dbReference type="InterPro" id="IPR000182">
    <property type="entry name" value="GNAT_dom"/>
</dbReference>
<dbReference type="Gene3D" id="3.40.630.30">
    <property type="match status" value="1"/>
</dbReference>
<feature type="transmembrane region" description="Helical" evidence="2">
    <location>
        <begin position="46"/>
        <end position="73"/>
    </location>
</feature>
<dbReference type="Proteomes" id="UP000504635">
    <property type="component" value="Unplaced"/>
</dbReference>
<evidence type="ECO:0000313" key="4">
    <source>
        <dbReference type="Proteomes" id="UP000504635"/>
    </source>
</evidence>
<dbReference type="PANTHER" id="PTHR13947">
    <property type="entry name" value="GNAT FAMILY N-ACETYLTRANSFERASE"/>
    <property type="match status" value="1"/>
</dbReference>
<dbReference type="AlphaFoldDB" id="A0A6J2XCZ4"/>
<evidence type="ECO:0000259" key="3">
    <source>
        <dbReference type="PROSITE" id="PS51186"/>
    </source>
</evidence>
<gene>
    <name evidence="5" type="primary">LOC115877130</name>
</gene>
<dbReference type="PROSITE" id="PS51186">
    <property type="entry name" value="GNAT"/>
    <property type="match status" value="1"/>
</dbReference>
<organism evidence="4 5">
    <name type="scientific">Sitophilus oryzae</name>
    <name type="common">Rice weevil</name>
    <name type="synonym">Curculio oryzae</name>
    <dbReference type="NCBI Taxonomy" id="7048"/>
    <lineage>
        <taxon>Eukaryota</taxon>
        <taxon>Metazoa</taxon>
        <taxon>Ecdysozoa</taxon>
        <taxon>Arthropoda</taxon>
        <taxon>Hexapoda</taxon>
        <taxon>Insecta</taxon>
        <taxon>Pterygota</taxon>
        <taxon>Neoptera</taxon>
        <taxon>Endopterygota</taxon>
        <taxon>Coleoptera</taxon>
        <taxon>Polyphaga</taxon>
        <taxon>Cucujiformia</taxon>
        <taxon>Curculionidae</taxon>
        <taxon>Dryophthorinae</taxon>
        <taxon>Sitophilus</taxon>
    </lineage>
</organism>
<dbReference type="GeneID" id="115877130"/>
<dbReference type="InParanoid" id="A0A6J2XCZ4"/>
<reference evidence="5" key="1">
    <citation type="submission" date="2025-08" db="UniProtKB">
        <authorList>
            <consortium name="RefSeq"/>
        </authorList>
    </citation>
    <scope>IDENTIFICATION</scope>
    <source>
        <tissue evidence="5">Gonads</tissue>
    </source>
</reference>
<dbReference type="OrthoDB" id="41532at2759"/>
<keyword evidence="4" id="KW-1185">Reference proteome</keyword>
<evidence type="ECO:0000313" key="5">
    <source>
        <dbReference type="RefSeq" id="XP_030749117.1"/>
    </source>
</evidence>
<keyword evidence="2" id="KW-0812">Transmembrane</keyword>
<protein>
    <submittedName>
        <fullName evidence="5">Uncharacterized protein LOC115877130</fullName>
    </submittedName>
</protein>
<feature type="transmembrane region" description="Helical" evidence="2">
    <location>
        <begin position="79"/>
        <end position="99"/>
    </location>
</feature>
<dbReference type="PANTHER" id="PTHR13947:SF37">
    <property type="entry name" value="LD18367P"/>
    <property type="match status" value="1"/>
</dbReference>
<dbReference type="CDD" id="cd04301">
    <property type="entry name" value="NAT_SF"/>
    <property type="match status" value="1"/>
</dbReference>
<evidence type="ECO:0000256" key="2">
    <source>
        <dbReference type="SAM" id="Phobius"/>
    </source>
</evidence>
<keyword evidence="2" id="KW-0472">Membrane</keyword>
<proteinExistence type="predicted"/>
<keyword evidence="2" id="KW-1133">Transmembrane helix</keyword>
<dbReference type="KEGG" id="soy:115877130"/>
<name>A0A6J2XCZ4_SITOR</name>
<feature type="domain" description="N-acetyltransferase" evidence="3">
    <location>
        <begin position="97"/>
        <end position="248"/>
    </location>
</feature>
<dbReference type="GO" id="GO:0008080">
    <property type="term" value="F:N-acetyltransferase activity"/>
    <property type="evidence" value="ECO:0007669"/>
    <property type="project" value="InterPro"/>
</dbReference>
<keyword evidence="1" id="KW-0808">Transferase</keyword>
<evidence type="ECO:0000256" key="1">
    <source>
        <dbReference type="ARBA" id="ARBA00022679"/>
    </source>
</evidence>
<dbReference type="Pfam" id="PF00583">
    <property type="entry name" value="Acetyltransf_1"/>
    <property type="match status" value="1"/>
</dbReference>